<organism evidence="6 7">
    <name type="scientific">Nibrella viscosa</name>
    <dbReference type="NCBI Taxonomy" id="1084524"/>
    <lineage>
        <taxon>Bacteria</taxon>
        <taxon>Pseudomonadati</taxon>
        <taxon>Bacteroidota</taxon>
        <taxon>Cytophagia</taxon>
        <taxon>Cytophagales</taxon>
        <taxon>Spirosomataceae</taxon>
        <taxon>Nibrella</taxon>
    </lineage>
</organism>
<dbReference type="PANTHER" id="PTHR44227:SF3">
    <property type="entry name" value="PROTEIN O-MANNOSYL-TRANSFERASE TMTC4"/>
    <property type="match status" value="1"/>
</dbReference>
<feature type="transmembrane region" description="Helical" evidence="5">
    <location>
        <begin position="348"/>
        <end position="368"/>
    </location>
</feature>
<proteinExistence type="predicted"/>
<evidence type="ECO:0000256" key="3">
    <source>
        <dbReference type="PROSITE-ProRule" id="PRU00339"/>
    </source>
</evidence>
<dbReference type="SUPFAM" id="SSF48452">
    <property type="entry name" value="TPR-like"/>
    <property type="match status" value="1"/>
</dbReference>
<feature type="repeat" description="TPR" evidence="3">
    <location>
        <begin position="592"/>
        <end position="625"/>
    </location>
</feature>
<feature type="transmembrane region" description="Helical" evidence="5">
    <location>
        <begin position="149"/>
        <end position="166"/>
    </location>
</feature>
<evidence type="ECO:0000256" key="1">
    <source>
        <dbReference type="ARBA" id="ARBA00022737"/>
    </source>
</evidence>
<gene>
    <name evidence="6" type="ORF">GCM10023187_19110</name>
</gene>
<feature type="transmembrane region" description="Helical" evidence="5">
    <location>
        <begin position="172"/>
        <end position="191"/>
    </location>
</feature>
<keyword evidence="2 3" id="KW-0802">TPR repeat</keyword>
<evidence type="ECO:0000256" key="5">
    <source>
        <dbReference type="SAM" id="Phobius"/>
    </source>
</evidence>
<feature type="transmembrane region" description="Helical" evidence="5">
    <location>
        <begin position="203"/>
        <end position="220"/>
    </location>
</feature>
<accession>A0ABP8KBD4</accession>
<dbReference type="PANTHER" id="PTHR44227">
    <property type="match status" value="1"/>
</dbReference>
<feature type="region of interest" description="Disordered" evidence="4">
    <location>
        <begin position="1"/>
        <end position="53"/>
    </location>
</feature>
<evidence type="ECO:0000256" key="2">
    <source>
        <dbReference type="ARBA" id="ARBA00022803"/>
    </source>
</evidence>
<dbReference type="InterPro" id="IPR019734">
    <property type="entry name" value="TPR_rpt"/>
</dbReference>
<keyword evidence="5" id="KW-1133">Transmembrane helix</keyword>
<dbReference type="Proteomes" id="UP001500936">
    <property type="component" value="Unassembled WGS sequence"/>
</dbReference>
<feature type="transmembrane region" description="Helical" evidence="5">
    <location>
        <begin position="374"/>
        <end position="394"/>
    </location>
</feature>
<name>A0ABP8KBD4_9BACT</name>
<evidence type="ECO:0000313" key="7">
    <source>
        <dbReference type="Proteomes" id="UP001500936"/>
    </source>
</evidence>
<keyword evidence="7" id="KW-1185">Reference proteome</keyword>
<sequence>MSKKKQLPKTAKPAPNSSSTGVPTVSRPAGVRTAPVRPQPTATKAAAPPSEPDLPIETRPVSWWPSAILAVVAFALYINTFGHGYVLDDIAAISQNLFVQKGLEGIPDLWKVEFWHFSNISLGYYRPLSLITFAIEQEYFKNDPSISHIVNAVLYGLTGLVLGILLQKWLSGRTIMAFMIGLLFIAHPIHTEVVANIKSRDEIMSFLFIISMLLMYWRYLETDKPIWITAASVTLYLAFLSKETSIVSLALLPAMQYYFAKRSVWRSLLSLWPFLLVAAVFFFQKKMMIGTLSGNPPMDWANYPYAMTKTQVPTTFKFLLYYIRLLVFPHPLVYDYSYNVIPPEKSGVMVLTGFLTFLVLVWLAWIGFRRRTLWGFGLYWFFVTMVPALGFIFSRGGILAERFLYAPTLAFAIIFVWALKKLFDRLQSTQTDTPRPALVRYAPMLALVVVVFGLYSFKTVDRNKAWKDNFTLFNTDLLNAPKSCQVQRHVANEWIDKGVKTRAKADSTGMVLRTRTKADSIQKAQAAYTVFDKDAGKYARLALNHLQESCRIYPNFGEAYFSMAYVFQKITPNRDSAVYYYKQTIRAANNYAPAYNNLGVIYQNEGKYQLASYYYNQSMLVNPAYADGRNNWELLKKATGLDVKVLPDSVLTKN</sequence>
<keyword evidence="5" id="KW-0812">Transmembrane</keyword>
<feature type="compositionally biased region" description="Low complexity" evidence="4">
    <location>
        <begin position="39"/>
        <end position="48"/>
    </location>
</feature>
<comment type="caution">
    <text evidence="6">The sequence shown here is derived from an EMBL/GenBank/DDBJ whole genome shotgun (WGS) entry which is preliminary data.</text>
</comment>
<feature type="transmembrane region" description="Helical" evidence="5">
    <location>
        <begin position="439"/>
        <end position="457"/>
    </location>
</feature>
<feature type="transmembrane region" description="Helical" evidence="5">
    <location>
        <begin position="318"/>
        <end position="336"/>
    </location>
</feature>
<reference evidence="7" key="1">
    <citation type="journal article" date="2019" name="Int. J. Syst. Evol. Microbiol.">
        <title>The Global Catalogue of Microorganisms (GCM) 10K type strain sequencing project: providing services to taxonomists for standard genome sequencing and annotation.</title>
        <authorList>
            <consortium name="The Broad Institute Genomics Platform"/>
            <consortium name="The Broad Institute Genome Sequencing Center for Infectious Disease"/>
            <person name="Wu L."/>
            <person name="Ma J."/>
        </authorList>
    </citation>
    <scope>NUCLEOTIDE SEQUENCE [LARGE SCALE GENOMIC DNA]</scope>
    <source>
        <strain evidence="7">JCM 17925</strain>
    </source>
</reference>
<dbReference type="SMART" id="SM00028">
    <property type="entry name" value="TPR"/>
    <property type="match status" value="2"/>
</dbReference>
<keyword evidence="1" id="KW-0677">Repeat</keyword>
<evidence type="ECO:0000313" key="6">
    <source>
        <dbReference type="EMBL" id="GAA4403228.1"/>
    </source>
</evidence>
<dbReference type="EMBL" id="BAABHB010000003">
    <property type="protein sequence ID" value="GAA4403228.1"/>
    <property type="molecule type" value="Genomic_DNA"/>
</dbReference>
<dbReference type="PROSITE" id="PS50005">
    <property type="entry name" value="TPR"/>
    <property type="match status" value="1"/>
</dbReference>
<keyword evidence="5" id="KW-0472">Membrane</keyword>
<feature type="transmembrane region" description="Helical" evidence="5">
    <location>
        <begin position="226"/>
        <end position="252"/>
    </location>
</feature>
<dbReference type="RefSeq" id="WP_345266381.1">
    <property type="nucleotide sequence ID" value="NZ_BAABHB010000003.1"/>
</dbReference>
<dbReference type="InterPro" id="IPR052346">
    <property type="entry name" value="O-mannosyl-transferase_TMTC"/>
</dbReference>
<protein>
    <recommendedName>
        <fullName evidence="8">Tetratricopeptide repeat protein</fullName>
    </recommendedName>
</protein>
<dbReference type="Gene3D" id="1.25.40.10">
    <property type="entry name" value="Tetratricopeptide repeat domain"/>
    <property type="match status" value="1"/>
</dbReference>
<feature type="transmembrane region" description="Helical" evidence="5">
    <location>
        <begin position="264"/>
        <end position="283"/>
    </location>
</feature>
<evidence type="ECO:0008006" key="8">
    <source>
        <dbReference type="Google" id="ProtNLM"/>
    </source>
</evidence>
<evidence type="ECO:0000256" key="4">
    <source>
        <dbReference type="SAM" id="MobiDB-lite"/>
    </source>
</evidence>
<dbReference type="InterPro" id="IPR011990">
    <property type="entry name" value="TPR-like_helical_dom_sf"/>
</dbReference>
<feature type="transmembrane region" description="Helical" evidence="5">
    <location>
        <begin position="403"/>
        <end position="419"/>
    </location>
</feature>